<dbReference type="AlphaFoldDB" id="A0A7W9CIV4"/>
<comment type="caution">
    <text evidence="1">The sequence shown here is derived from an EMBL/GenBank/DDBJ whole genome shotgun (WGS) entry which is preliminary data.</text>
</comment>
<proteinExistence type="predicted"/>
<gene>
    <name evidence="1" type="ORF">GGR13_001905</name>
</gene>
<sequence length="60" mass="6664">MRHRTDFVSIPFANMAVRRRCVNGSVQFVGALDGRDCVHSPTFEGAVQALLRRACHVAVH</sequence>
<dbReference type="EMBL" id="JACHOR010000003">
    <property type="protein sequence ID" value="MBB5746301.1"/>
    <property type="molecule type" value="Genomic_DNA"/>
</dbReference>
<name>A0A7W9CIV4_9CAUL</name>
<protein>
    <submittedName>
        <fullName evidence="1">Uncharacterized protein</fullName>
    </submittedName>
</protein>
<reference evidence="1 2" key="1">
    <citation type="submission" date="2020-08" db="EMBL/GenBank/DDBJ databases">
        <title>Genomic Encyclopedia of Type Strains, Phase IV (KMG-IV): sequencing the most valuable type-strain genomes for metagenomic binning, comparative biology and taxonomic classification.</title>
        <authorList>
            <person name="Goeker M."/>
        </authorList>
    </citation>
    <scope>NUCLEOTIDE SEQUENCE [LARGE SCALE GENOMIC DNA]</scope>
    <source>
        <strain evidence="1 2">DSM 4737</strain>
    </source>
</reference>
<accession>A0A7W9CIV4</accession>
<organism evidence="1 2">
    <name type="scientific">Brevundimonas variabilis</name>
    <dbReference type="NCBI Taxonomy" id="74312"/>
    <lineage>
        <taxon>Bacteria</taxon>
        <taxon>Pseudomonadati</taxon>
        <taxon>Pseudomonadota</taxon>
        <taxon>Alphaproteobacteria</taxon>
        <taxon>Caulobacterales</taxon>
        <taxon>Caulobacteraceae</taxon>
        <taxon>Brevundimonas</taxon>
    </lineage>
</organism>
<evidence type="ECO:0000313" key="2">
    <source>
        <dbReference type="Proteomes" id="UP000545037"/>
    </source>
</evidence>
<keyword evidence="2" id="KW-1185">Reference proteome</keyword>
<evidence type="ECO:0000313" key="1">
    <source>
        <dbReference type="EMBL" id="MBB5746301.1"/>
    </source>
</evidence>
<dbReference type="Proteomes" id="UP000545037">
    <property type="component" value="Unassembled WGS sequence"/>
</dbReference>